<dbReference type="RefSeq" id="WP_349186227.1">
    <property type="nucleotide sequence ID" value="NZ_JBBMEN010000006.1"/>
</dbReference>
<organism evidence="2 3">
    <name type="scientific">Faecalibacterium intestinale</name>
    <dbReference type="NCBI Taxonomy" id="3133155"/>
    <lineage>
        <taxon>Bacteria</taxon>
        <taxon>Bacillati</taxon>
        <taxon>Bacillota</taxon>
        <taxon>Clostridia</taxon>
        <taxon>Eubacteriales</taxon>
        <taxon>Oscillospiraceae</taxon>
        <taxon>Faecalibacterium</taxon>
    </lineage>
</organism>
<accession>A0ABV1C3C7</accession>
<proteinExistence type="predicted"/>
<feature type="region of interest" description="Disordered" evidence="1">
    <location>
        <begin position="73"/>
        <end position="92"/>
    </location>
</feature>
<dbReference type="Proteomes" id="UP001465119">
    <property type="component" value="Unassembled WGS sequence"/>
</dbReference>
<dbReference type="EMBL" id="JBBMEN010000006">
    <property type="protein sequence ID" value="MEQ2385657.1"/>
    <property type="molecule type" value="Genomic_DNA"/>
</dbReference>
<feature type="compositionally biased region" description="Low complexity" evidence="1">
    <location>
        <begin position="73"/>
        <end position="84"/>
    </location>
</feature>
<comment type="caution">
    <text evidence="2">The sequence shown here is derived from an EMBL/GenBank/DDBJ whole genome shotgun (WGS) entry which is preliminary data.</text>
</comment>
<evidence type="ECO:0000313" key="2">
    <source>
        <dbReference type="EMBL" id="MEQ2385657.1"/>
    </source>
</evidence>
<name>A0ABV1C3C7_9FIRM</name>
<evidence type="ECO:0000256" key="1">
    <source>
        <dbReference type="SAM" id="MobiDB-lite"/>
    </source>
</evidence>
<gene>
    <name evidence="2" type="ORF">WMO20_06910</name>
</gene>
<protein>
    <submittedName>
        <fullName evidence="2">Uncharacterized protein</fullName>
    </submittedName>
</protein>
<evidence type="ECO:0000313" key="3">
    <source>
        <dbReference type="Proteomes" id="UP001465119"/>
    </source>
</evidence>
<sequence>MKIIENFVRPVTVEQLNGELSGIGAQLIDVVQAGPESLMLYFDHVDGAADCLRLSAQRGPQGAPTLAVEYLPAENENAQQEPAEGVQETDAE</sequence>
<keyword evidence="3" id="KW-1185">Reference proteome</keyword>
<reference evidence="2 3" key="1">
    <citation type="submission" date="2024-03" db="EMBL/GenBank/DDBJ databases">
        <title>Human intestinal bacterial collection.</title>
        <authorList>
            <person name="Pauvert C."/>
            <person name="Hitch T.C.A."/>
            <person name="Clavel T."/>
        </authorList>
    </citation>
    <scope>NUCLEOTIDE SEQUENCE [LARGE SCALE GENOMIC DNA]</scope>
    <source>
        <strain evidence="2 3">CLA-AA-H281</strain>
    </source>
</reference>